<gene>
    <name evidence="2" type="ORF">ACFOGP_18665</name>
</gene>
<reference evidence="3" key="1">
    <citation type="journal article" date="2019" name="Int. J. Syst. Evol. Microbiol.">
        <title>The Global Catalogue of Microorganisms (GCM) 10K type strain sequencing project: providing services to taxonomists for standard genome sequencing and annotation.</title>
        <authorList>
            <consortium name="The Broad Institute Genomics Platform"/>
            <consortium name="The Broad Institute Genome Sequencing Center for Infectious Disease"/>
            <person name="Wu L."/>
            <person name="Ma J."/>
        </authorList>
    </citation>
    <scope>NUCLEOTIDE SEQUENCE [LARGE SCALE GENOMIC DNA]</scope>
    <source>
        <strain evidence="3">KCTC 52366</strain>
    </source>
</reference>
<evidence type="ECO:0000256" key="1">
    <source>
        <dbReference type="SAM" id="SignalP"/>
    </source>
</evidence>
<dbReference type="EMBL" id="JBHRTB010000010">
    <property type="protein sequence ID" value="MFC3144752.1"/>
    <property type="molecule type" value="Genomic_DNA"/>
</dbReference>
<evidence type="ECO:0000313" key="2">
    <source>
        <dbReference type="EMBL" id="MFC3144752.1"/>
    </source>
</evidence>
<proteinExistence type="predicted"/>
<keyword evidence="3" id="KW-1185">Reference proteome</keyword>
<dbReference type="RefSeq" id="WP_275634914.1">
    <property type="nucleotide sequence ID" value="NZ_JARGYD010000013.1"/>
</dbReference>
<feature type="signal peptide" evidence="1">
    <location>
        <begin position="1"/>
        <end position="23"/>
    </location>
</feature>
<evidence type="ECO:0000313" key="3">
    <source>
        <dbReference type="Proteomes" id="UP001595632"/>
    </source>
</evidence>
<dbReference type="PROSITE" id="PS51257">
    <property type="entry name" value="PROKAR_LIPOPROTEIN"/>
    <property type="match status" value="1"/>
</dbReference>
<sequence>MRKPVAALAVLCLLAACEGNPLAVDETEDVIDDGEVEEEETNGAGIPLALSNNLDGVVYNPSARTLLVSIRGLDGTPEEVEFEYNSAATAGLPSGHFAFTKQEDALDRFFTGVAKEANDGDTRAVVVSDGGQFNRFFWGGHYERDGDFDPPPIGDGPGAGQVSYAGGYVGLDNYSGPTPPQTTDPVLQPQAPGRVVGDAFINVNFQDMLVNGAIFNRYAIDNPTLPELRDVIMIVTDIEADGTFLGELESVEGETISGNYGGIFGGNNSSSVAGLIGFIPDPDLPRSWETGMFVLTQCGMSGEDAALCAETAPN</sequence>
<name>A0ABV7GU66_9RHOB</name>
<feature type="chain" id="PRO_5046870369" description="Thymidylate synthase" evidence="1">
    <location>
        <begin position="24"/>
        <end position="314"/>
    </location>
</feature>
<comment type="caution">
    <text evidence="2">The sequence shown here is derived from an EMBL/GenBank/DDBJ whole genome shotgun (WGS) entry which is preliminary data.</text>
</comment>
<protein>
    <recommendedName>
        <fullName evidence="4">Thymidylate synthase</fullName>
    </recommendedName>
</protein>
<keyword evidence="1" id="KW-0732">Signal</keyword>
<organism evidence="2 3">
    <name type="scientific">Psychromarinibacter halotolerans</name>
    <dbReference type="NCBI Taxonomy" id="1775175"/>
    <lineage>
        <taxon>Bacteria</taxon>
        <taxon>Pseudomonadati</taxon>
        <taxon>Pseudomonadota</taxon>
        <taxon>Alphaproteobacteria</taxon>
        <taxon>Rhodobacterales</taxon>
        <taxon>Paracoccaceae</taxon>
        <taxon>Psychromarinibacter</taxon>
    </lineage>
</organism>
<evidence type="ECO:0008006" key="4">
    <source>
        <dbReference type="Google" id="ProtNLM"/>
    </source>
</evidence>
<dbReference type="Proteomes" id="UP001595632">
    <property type="component" value="Unassembled WGS sequence"/>
</dbReference>
<accession>A0ABV7GU66</accession>